<dbReference type="SUPFAM" id="SSF53850">
    <property type="entry name" value="Periplasmic binding protein-like II"/>
    <property type="match status" value="1"/>
</dbReference>
<protein>
    <submittedName>
        <fullName evidence="3">1,4-dihydroxy-6-naphtoate synthase</fullName>
        <ecNumber evidence="3">4.1.-.-</ecNumber>
    </submittedName>
</protein>
<dbReference type="AlphaFoldDB" id="A0A1J5QZ35"/>
<dbReference type="InterPro" id="IPR030869">
    <property type="entry name" value="MqnD"/>
</dbReference>
<gene>
    <name evidence="3" type="primary">mqnD</name>
    <name evidence="3" type="ORF">GALL_291530</name>
</gene>
<keyword evidence="1" id="KW-0474">Menaquinone biosynthesis</keyword>
<name>A0A1J5QZ35_9ZZZZ</name>
<dbReference type="GO" id="GO:0016829">
    <property type="term" value="F:lyase activity"/>
    <property type="evidence" value="ECO:0007669"/>
    <property type="project" value="UniProtKB-KW"/>
</dbReference>
<organism evidence="3">
    <name type="scientific">mine drainage metagenome</name>
    <dbReference type="NCBI Taxonomy" id="410659"/>
    <lineage>
        <taxon>unclassified sequences</taxon>
        <taxon>metagenomes</taxon>
        <taxon>ecological metagenomes</taxon>
    </lineage>
</organism>
<evidence type="ECO:0000313" key="3">
    <source>
        <dbReference type="EMBL" id="OIQ88974.1"/>
    </source>
</evidence>
<evidence type="ECO:0000256" key="2">
    <source>
        <dbReference type="ARBA" id="ARBA00023239"/>
    </source>
</evidence>
<dbReference type="PANTHER" id="PTHR37167:SF1">
    <property type="entry name" value="1,4-DIHYDROXY-6-NAPHTOATE SYNTHASE"/>
    <property type="match status" value="1"/>
</dbReference>
<dbReference type="EMBL" id="MLJW01000350">
    <property type="protein sequence ID" value="OIQ88974.1"/>
    <property type="molecule type" value="Genomic_DNA"/>
</dbReference>
<dbReference type="PANTHER" id="PTHR37167">
    <property type="entry name" value="1,4-DIHYDROXY-6-NAPHTOATE SYNTHASE"/>
    <property type="match status" value="1"/>
</dbReference>
<dbReference type="GO" id="GO:0009234">
    <property type="term" value="P:menaquinone biosynthetic process"/>
    <property type="evidence" value="ECO:0007669"/>
    <property type="project" value="UniProtKB-KW"/>
</dbReference>
<sequence>MQLTLGFSPCPNDTFIFDALVNHKIDTEGLSFDVILEDVQTLNEWALQEKLDFSKISYGVLPLVLNEYIVLNSGGALGKGVGPLLISKTIDDGPWTMDNKTIAIPGENTTAHLLFSLAYPNAKNKIFKVFNEIEDAVLNEEVNAGVIIHENRFTYHLKGLHKIVDLGEYWEQKLKVPIPLGGIIAKRSLDKKLIQQVDKLIKKSVEYAYQHHHKELADYVKQHAQEMSEDVMRQHINLYVNNYSIALENDGKKAVLKLLEVYQQQHPEIKLSDKEIFIA</sequence>
<accession>A0A1J5QZ35</accession>
<dbReference type="Gene3D" id="3.40.190.10">
    <property type="entry name" value="Periplasmic binding protein-like II"/>
    <property type="match status" value="2"/>
</dbReference>
<proteinExistence type="inferred from homology"/>
<dbReference type="EC" id="4.1.-.-" evidence="3"/>
<keyword evidence="2 3" id="KW-0456">Lyase</keyword>
<dbReference type="CDD" id="cd13635">
    <property type="entry name" value="PBP2_Ttha1568_Mqnd"/>
    <property type="match status" value="1"/>
</dbReference>
<evidence type="ECO:0000256" key="1">
    <source>
        <dbReference type="ARBA" id="ARBA00022428"/>
    </source>
</evidence>
<dbReference type="Pfam" id="PF02621">
    <property type="entry name" value="VitK2_biosynth"/>
    <property type="match status" value="1"/>
</dbReference>
<dbReference type="InterPro" id="IPR003773">
    <property type="entry name" value="Menaquinone_biosynth"/>
</dbReference>
<reference evidence="3" key="1">
    <citation type="submission" date="2016-10" db="EMBL/GenBank/DDBJ databases">
        <title>Sequence of Gallionella enrichment culture.</title>
        <authorList>
            <person name="Poehlein A."/>
            <person name="Muehling M."/>
            <person name="Daniel R."/>
        </authorList>
    </citation>
    <scope>NUCLEOTIDE SEQUENCE</scope>
</reference>
<dbReference type="HAMAP" id="MF_00996">
    <property type="entry name" value="MqnD"/>
    <property type="match status" value="1"/>
</dbReference>
<comment type="caution">
    <text evidence="3">The sequence shown here is derived from an EMBL/GenBank/DDBJ whole genome shotgun (WGS) entry which is preliminary data.</text>
</comment>